<feature type="transmembrane region" description="Helical" evidence="6">
    <location>
        <begin position="39"/>
        <end position="61"/>
    </location>
</feature>
<accession>A0A1H9TYT0</accession>
<dbReference type="PIRSF" id="PIRSF035875">
    <property type="entry name" value="RNase_BN"/>
    <property type="match status" value="1"/>
</dbReference>
<dbReference type="EMBL" id="FOHA01000018">
    <property type="protein sequence ID" value="SES02269.1"/>
    <property type="molecule type" value="Genomic_DNA"/>
</dbReference>
<dbReference type="Pfam" id="PF03631">
    <property type="entry name" value="Virul_fac_BrkB"/>
    <property type="match status" value="1"/>
</dbReference>
<evidence type="ECO:0000313" key="8">
    <source>
        <dbReference type="Proteomes" id="UP000198948"/>
    </source>
</evidence>
<feature type="transmembrane region" description="Helical" evidence="6">
    <location>
        <begin position="188"/>
        <end position="206"/>
    </location>
</feature>
<keyword evidence="3 6" id="KW-0812">Transmembrane</keyword>
<keyword evidence="4 6" id="KW-1133">Transmembrane helix</keyword>
<proteinExistence type="predicted"/>
<dbReference type="PANTHER" id="PTHR30213">
    <property type="entry name" value="INNER MEMBRANE PROTEIN YHJD"/>
    <property type="match status" value="1"/>
</dbReference>
<evidence type="ECO:0000256" key="3">
    <source>
        <dbReference type="ARBA" id="ARBA00022692"/>
    </source>
</evidence>
<feature type="transmembrane region" description="Helical" evidence="6">
    <location>
        <begin position="91"/>
        <end position="111"/>
    </location>
</feature>
<keyword evidence="8" id="KW-1185">Reference proteome</keyword>
<evidence type="ECO:0000256" key="2">
    <source>
        <dbReference type="ARBA" id="ARBA00022475"/>
    </source>
</evidence>
<dbReference type="GO" id="GO:0005886">
    <property type="term" value="C:plasma membrane"/>
    <property type="evidence" value="ECO:0007669"/>
    <property type="project" value="UniProtKB-SubCell"/>
</dbReference>
<feature type="transmembrane region" description="Helical" evidence="6">
    <location>
        <begin position="251"/>
        <end position="278"/>
    </location>
</feature>
<dbReference type="PANTHER" id="PTHR30213:SF0">
    <property type="entry name" value="UPF0761 MEMBRANE PROTEIN YIHY"/>
    <property type="match status" value="1"/>
</dbReference>
<protein>
    <submittedName>
        <fullName evidence="7">Membrane protein</fullName>
    </submittedName>
</protein>
<dbReference type="STRING" id="142588.SAMN04488559_11824"/>
<evidence type="ECO:0000313" key="7">
    <source>
        <dbReference type="EMBL" id="SES02269.1"/>
    </source>
</evidence>
<dbReference type="NCBIfam" id="TIGR00765">
    <property type="entry name" value="yihY_not_rbn"/>
    <property type="match status" value="1"/>
</dbReference>
<dbReference type="Proteomes" id="UP000198948">
    <property type="component" value="Unassembled WGS sequence"/>
</dbReference>
<gene>
    <name evidence="7" type="ORF">SAMN04488559_11824</name>
</gene>
<evidence type="ECO:0000256" key="5">
    <source>
        <dbReference type="ARBA" id="ARBA00023136"/>
    </source>
</evidence>
<feature type="transmembrane region" description="Helical" evidence="6">
    <location>
        <begin position="132"/>
        <end position="159"/>
    </location>
</feature>
<feature type="transmembrane region" description="Helical" evidence="6">
    <location>
        <begin position="218"/>
        <end position="239"/>
    </location>
</feature>
<dbReference type="AlphaFoldDB" id="A0A1H9TYT0"/>
<comment type="subcellular location">
    <subcellularLocation>
        <location evidence="1">Cell membrane</location>
        <topology evidence="1">Multi-pass membrane protein</topology>
    </subcellularLocation>
</comment>
<organism evidence="7 8">
    <name type="scientific">Isobaculum melis</name>
    <dbReference type="NCBI Taxonomy" id="142588"/>
    <lineage>
        <taxon>Bacteria</taxon>
        <taxon>Bacillati</taxon>
        <taxon>Bacillota</taxon>
        <taxon>Bacilli</taxon>
        <taxon>Lactobacillales</taxon>
        <taxon>Carnobacteriaceae</taxon>
        <taxon>Isobaculum</taxon>
    </lineage>
</organism>
<keyword evidence="5 6" id="KW-0472">Membrane</keyword>
<evidence type="ECO:0000256" key="1">
    <source>
        <dbReference type="ARBA" id="ARBA00004651"/>
    </source>
</evidence>
<reference evidence="7 8" key="1">
    <citation type="submission" date="2016-10" db="EMBL/GenBank/DDBJ databases">
        <authorList>
            <person name="de Groot N.N."/>
        </authorList>
    </citation>
    <scope>NUCLEOTIDE SEQUENCE [LARGE SCALE GENOMIC DNA]</scope>
    <source>
        <strain evidence="7 8">DSM 13760</strain>
    </source>
</reference>
<name>A0A1H9TYT0_9LACT</name>
<keyword evidence="2" id="KW-1003">Cell membrane</keyword>
<dbReference type="RefSeq" id="WP_177165769.1">
    <property type="nucleotide sequence ID" value="NZ_FOHA01000018.1"/>
</dbReference>
<sequence length="332" mass="36876">MNEKQEKTVFYRRKNFKRLFHLIVERVNEADISNSAVVIAYYLLLSIFPLLIVLGNLLPYLSFEVNEVMGYLATIVPENIYSALEGTLRSLLTNSSGSLLSFGAIGALWSASRSMNALQNGMNKAYGVDGRLNFIVVRIASLLFMLALILGVLVVVLVFSFGQQALSFVAQHIDISGNIITAFTSLKWPLTIVILIAVFVLLYYLVPNVKLSLRSTLPGALFATTGWIVISQGFAFYVSEFASRTISYGSVGVFIVLMLWLYLAGYVITLGAVINAVIHEYRNGSDKEIGQIEKIVGKTIGKGKRIINNRKEKIVSKKQEKNEQLMIEQEGE</sequence>
<evidence type="ECO:0000256" key="4">
    <source>
        <dbReference type="ARBA" id="ARBA00022989"/>
    </source>
</evidence>
<dbReference type="InterPro" id="IPR017039">
    <property type="entry name" value="Virul_fac_BrkB"/>
</dbReference>
<evidence type="ECO:0000256" key="6">
    <source>
        <dbReference type="SAM" id="Phobius"/>
    </source>
</evidence>